<evidence type="ECO:0000256" key="2">
    <source>
        <dbReference type="ARBA" id="ARBA00005892"/>
    </source>
</evidence>
<protein>
    <submittedName>
        <fullName evidence="5">Nucleoporin Nup186/Nup192/Nup205</fullName>
    </submittedName>
</protein>
<dbReference type="EMBL" id="MU853828">
    <property type="protein sequence ID" value="KAK3938495.1"/>
    <property type="molecule type" value="Genomic_DNA"/>
</dbReference>
<comment type="subcellular location">
    <subcellularLocation>
        <location evidence="1">Nucleus</location>
    </subcellularLocation>
</comment>
<dbReference type="InterPro" id="IPR021827">
    <property type="entry name" value="Nup186/Nup192/Nup205"/>
</dbReference>
<dbReference type="PANTHER" id="PTHR31344">
    <property type="entry name" value="NUCLEAR PORE COMPLEX PROTEIN NUP205"/>
    <property type="match status" value="1"/>
</dbReference>
<evidence type="ECO:0000256" key="1">
    <source>
        <dbReference type="ARBA" id="ARBA00004123"/>
    </source>
</evidence>
<accession>A0AAN6S2X2</accession>
<keyword evidence="3" id="KW-0813">Transport</keyword>
<comment type="caution">
    <text evidence="5">The sequence shown here is derived from an EMBL/GenBank/DDBJ whole genome shotgun (WGS) entry which is preliminary data.</text>
</comment>
<dbReference type="GO" id="GO:0006999">
    <property type="term" value="P:nuclear pore organization"/>
    <property type="evidence" value="ECO:0007669"/>
    <property type="project" value="TreeGrafter"/>
</dbReference>
<dbReference type="PANTHER" id="PTHR31344:SF0">
    <property type="entry name" value="NUCLEAR PORE COMPLEX PROTEIN NUP205"/>
    <property type="match status" value="1"/>
</dbReference>
<organism evidence="5 6">
    <name type="scientific">Diplogelasinospora grovesii</name>
    <dbReference type="NCBI Taxonomy" id="303347"/>
    <lineage>
        <taxon>Eukaryota</taxon>
        <taxon>Fungi</taxon>
        <taxon>Dikarya</taxon>
        <taxon>Ascomycota</taxon>
        <taxon>Pezizomycotina</taxon>
        <taxon>Sordariomycetes</taxon>
        <taxon>Sordariomycetidae</taxon>
        <taxon>Sordariales</taxon>
        <taxon>Diplogelasinosporaceae</taxon>
        <taxon>Diplogelasinospora</taxon>
    </lineage>
</organism>
<evidence type="ECO:0000256" key="3">
    <source>
        <dbReference type="ARBA" id="ARBA00022448"/>
    </source>
</evidence>
<reference evidence="6" key="1">
    <citation type="journal article" date="2023" name="Mol. Phylogenet. Evol.">
        <title>Genome-scale phylogeny and comparative genomics of the fungal order Sordariales.</title>
        <authorList>
            <person name="Hensen N."/>
            <person name="Bonometti L."/>
            <person name="Westerberg I."/>
            <person name="Brannstrom I.O."/>
            <person name="Guillou S."/>
            <person name="Cros-Aarteil S."/>
            <person name="Calhoun S."/>
            <person name="Haridas S."/>
            <person name="Kuo A."/>
            <person name="Mondo S."/>
            <person name="Pangilinan J."/>
            <person name="Riley R."/>
            <person name="LaButti K."/>
            <person name="Andreopoulos B."/>
            <person name="Lipzen A."/>
            <person name="Chen C."/>
            <person name="Yan M."/>
            <person name="Daum C."/>
            <person name="Ng V."/>
            <person name="Clum A."/>
            <person name="Steindorff A."/>
            <person name="Ohm R.A."/>
            <person name="Martin F."/>
            <person name="Silar P."/>
            <person name="Natvig D.O."/>
            <person name="Lalanne C."/>
            <person name="Gautier V."/>
            <person name="Ament-Velasquez S.L."/>
            <person name="Kruys A."/>
            <person name="Hutchinson M.I."/>
            <person name="Powell A.J."/>
            <person name="Barry K."/>
            <person name="Miller A.N."/>
            <person name="Grigoriev I.V."/>
            <person name="Debuchy R."/>
            <person name="Gladieux P."/>
            <person name="Hiltunen Thoren M."/>
            <person name="Johannesson H."/>
        </authorList>
    </citation>
    <scope>NUCLEOTIDE SEQUENCE [LARGE SCALE GENOMIC DNA]</scope>
    <source>
        <strain evidence="6">CBS 340.73</strain>
    </source>
</reference>
<proteinExistence type="inferred from homology"/>
<gene>
    <name evidence="5" type="ORF">QBC46DRAFT_317582</name>
</gene>
<dbReference type="GO" id="GO:0044611">
    <property type="term" value="C:nuclear pore inner ring"/>
    <property type="evidence" value="ECO:0007669"/>
    <property type="project" value="TreeGrafter"/>
</dbReference>
<evidence type="ECO:0000256" key="4">
    <source>
        <dbReference type="ARBA" id="ARBA00023242"/>
    </source>
</evidence>
<comment type="similarity">
    <text evidence="2">Belongs to the NUP186/NUP192/NUP205 family.</text>
</comment>
<dbReference type="Proteomes" id="UP001303473">
    <property type="component" value="Unassembled WGS sequence"/>
</dbReference>
<evidence type="ECO:0000313" key="6">
    <source>
        <dbReference type="Proteomes" id="UP001303473"/>
    </source>
</evidence>
<sequence length="1742" mass="195888">MSNLRPLEAAKALHDELIWVAQHHRYDGLQTLEQLLEEHTEAFRKLLDKPPRDPRSRSAVASGKITIDDEEYTINEDFVNDTLKLADELELDELEAARLLLDAQAEGDPESLDRSLVECGMLRFHLQRSNVLDSMRLCIQIANDENLDPGLQDGFGAIVNEKIYGLPAPGSQARSTGEKIVPRCMAAMQGIKSWLQQIGDKMAAYNVFTQVNLTKPHEFEETIEFSRRSLVEQHEILAVIMYSAVEKRHVDVKDFQEFIKILKKSEKYDHLLVHLFPVLGAYITVFGSTEGFGDLQQARQLHEIICKQSDDDSWLMPYLGAAVRAWWIAEYSGWYSDDAAGFDLQGVDLDRELEERTKQFMDALKDGAFDFILSVTADCKVQDWQDPTRSGVRQWLQRKSPPLASDHFPFHDFFQLCLMTQLEVFIDALISNMPDVLRRLRTEEDEQRQLSQSHEQDLDLERFLIIIAYAYEGRPEAAMSFWEDPDSNLAGFLQWASRRASTPLVSAFCEMLRSLSDNEQCATAAHTFLLEENHHSSGKMKRSQSLTWSQIFKELDFFTAKVRERPTPAQSHIYRPGKPSGDQAETEPESAMMLECYLRLIAKLTSNSEAAKQALLADEELHLINTLFRLVSGVIPARLRACAFSVLRALLSRKTQAHNDVMWSFVDAWMTGSFAQPGSNRSAAQAQAQAQNRNPLLLMETTLDEISEGFEEPNAFIQLLGCLVEPIEDCEPLHDTLPFPEDLGASVRVPGIDVYVDYVLGHVFAHKSRDIHDATQLSILRLSCLEFALACLSTFNEDLIVLGNQTNIAIDAAISTSDLAAYVRLHPFARVMEWMFNDKVVTALMSTIHQESSVLSSVAHDSPHIQSVLRGIEVMIKVLELQDTYLHLVRPAIKMQSEQRRPSVANPAYASFEDGIMNHLNLVVDLGRYCGVKYPPLTLACLKLLEKISTSSEIISAWNPTTGRHGHRNKAIVQLEKDSEGDAIAATLSADVAEPLDPVAEAENDNYTIKLSILDFLYECLKATPDQPTIAHLLLGFRCELNKLTIEPRGAFDSQKSLFHNLLNAFIGISVFQEERGMRGYLIALRYRIMRVFQLLWASPLSSGLVMEELRATNFLFHMLLREIQIEPQLKWDDFEANSPEFLLTNASLAYIDFLGTRAMAFEYICKELCSVSQNRVPMVKRQIFDALNGQIKPDGIEPLQIPNIFDFFDFLTLDGWEAPEPNFVYHKDLDLSACTEDDPVTGLMYNTTKVKEFLHLKRNEARSTGQVIPQNALSEIEREEALIIEYLVFTNRQRQLAAVRLRLLRAWCNLLLVMFESNDLKGSAQVAFLLQALQAILPVLEAFSTVSPAEAYELARVAKVLLFKLDFSADTKEEQTTSGKDKESKESKENNSLTIGNLISDKLFQLFQVCLTAIGRWAGSAELRAVYYSICYRYLTGVVDRQDNTTTVAVPDDHHRSLVIQGRRNKTLKAIQLYGERLLNVICDDAYGSDPECQTAAMILLCALVHVGRADDDALVVESLNKLNFIGVLVDSLKTILADWLAIISAQLPDNVGQGGVEALEQYTNAKLALLLQLCQTRVGAKYVLQANLFSVLEQSGVFSADPELEIDVTNTRALEKHYSLLVYLARIVGAAVLARGSHNVLQGRKFLSQHRLLVVHTLKRSAGIGTVGNAGNSNTVRKNISSAGGVQDKETLKAQQQLEERIEELAEAFMLLISATGFLEFETDTQTTTEKSRPTPVLFH</sequence>
<dbReference type="Pfam" id="PF11894">
    <property type="entry name" value="Nup192"/>
    <property type="match status" value="1"/>
</dbReference>
<keyword evidence="4" id="KW-0539">Nucleus</keyword>
<evidence type="ECO:0000313" key="5">
    <source>
        <dbReference type="EMBL" id="KAK3938495.1"/>
    </source>
</evidence>
<dbReference type="GO" id="GO:0017056">
    <property type="term" value="F:structural constituent of nuclear pore"/>
    <property type="evidence" value="ECO:0007669"/>
    <property type="project" value="TreeGrafter"/>
</dbReference>
<name>A0AAN6S2X2_9PEZI</name>
<keyword evidence="6" id="KW-1185">Reference proteome</keyword>